<proteinExistence type="predicted"/>
<comment type="subcellular location">
    <subcellularLocation>
        <location evidence="1">Cell membrane</location>
        <topology evidence="1">Multi-pass membrane protein</topology>
    </subcellularLocation>
</comment>
<evidence type="ECO:0000313" key="7">
    <source>
        <dbReference type="EMBL" id="MDG0857902.1"/>
    </source>
</evidence>
<organism evidence="7 8">
    <name type="scientific">Staphylococcus equorum</name>
    <dbReference type="NCBI Taxonomy" id="246432"/>
    <lineage>
        <taxon>Bacteria</taxon>
        <taxon>Bacillati</taxon>
        <taxon>Bacillota</taxon>
        <taxon>Bacilli</taxon>
        <taxon>Bacillales</taxon>
        <taxon>Staphylococcaceae</taxon>
        <taxon>Staphylococcus</taxon>
    </lineage>
</organism>
<keyword evidence="4 6" id="KW-1133">Transmembrane helix</keyword>
<dbReference type="EMBL" id="JAMBPX010000001">
    <property type="protein sequence ID" value="MDG0857902.1"/>
    <property type="molecule type" value="Genomic_DNA"/>
</dbReference>
<name>A0A9X4L6N6_9STAP</name>
<accession>A0A9X4L6N6</accession>
<feature type="transmembrane region" description="Helical" evidence="6">
    <location>
        <begin position="153"/>
        <end position="175"/>
    </location>
</feature>
<evidence type="ECO:0000256" key="6">
    <source>
        <dbReference type="SAM" id="Phobius"/>
    </source>
</evidence>
<evidence type="ECO:0000313" key="8">
    <source>
        <dbReference type="Proteomes" id="UP001152302"/>
    </source>
</evidence>
<evidence type="ECO:0000256" key="3">
    <source>
        <dbReference type="ARBA" id="ARBA00022692"/>
    </source>
</evidence>
<feature type="transmembrane region" description="Helical" evidence="6">
    <location>
        <begin position="187"/>
        <end position="208"/>
    </location>
</feature>
<comment type="caution">
    <text evidence="7">The sequence shown here is derived from an EMBL/GenBank/DDBJ whole genome shotgun (WGS) entry which is preliminary data.</text>
</comment>
<evidence type="ECO:0000256" key="2">
    <source>
        <dbReference type="ARBA" id="ARBA00022475"/>
    </source>
</evidence>
<evidence type="ECO:0000256" key="4">
    <source>
        <dbReference type="ARBA" id="ARBA00022989"/>
    </source>
</evidence>
<keyword evidence="5 6" id="KW-0472">Membrane</keyword>
<evidence type="ECO:0000256" key="5">
    <source>
        <dbReference type="ARBA" id="ARBA00023136"/>
    </source>
</evidence>
<dbReference type="RefSeq" id="WP_277580361.1">
    <property type="nucleotide sequence ID" value="NZ_JAMBPV010000001.1"/>
</dbReference>
<feature type="transmembrane region" description="Helical" evidence="6">
    <location>
        <begin position="16"/>
        <end position="34"/>
    </location>
</feature>
<feature type="transmembrane region" description="Helical" evidence="6">
    <location>
        <begin position="228"/>
        <end position="247"/>
    </location>
</feature>
<evidence type="ECO:0000256" key="1">
    <source>
        <dbReference type="ARBA" id="ARBA00004651"/>
    </source>
</evidence>
<dbReference type="InterPro" id="IPR019108">
    <property type="entry name" value="Caa3_assmbl_CtaG-rel"/>
</dbReference>
<dbReference type="Pfam" id="PF09678">
    <property type="entry name" value="Caa3_CtaG"/>
    <property type="match status" value="1"/>
</dbReference>
<gene>
    <name evidence="7" type="ORF">M4L21_01075</name>
</gene>
<dbReference type="Proteomes" id="UP001152302">
    <property type="component" value="Unassembled WGS sequence"/>
</dbReference>
<sequence>MHHHIQIGGTAFEPTVIILLMTASLLYVLAAIITSRKYKPWPIYRYFFWGLGLFCVAISLVGPLAAFAHTNFVGHMFGHLLLGMLAPLLLVLATPMTLLLRSLNVKNARNITGVLKSRPIQFISNPVTASILNIGGLYVLYTTDLYLLMHQSLFFYILIHLHVFLAGYLFTISIIYTDITPHRYSHLYRSVVLILALAGHKVLSKYIYATPPSGVPRIEAEIGSMWMYYGGDIVDLALIIILCYQWYKATAPRIIKHTN</sequence>
<reference evidence="7" key="1">
    <citation type="submission" date="2022-05" db="EMBL/GenBank/DDBJ databases">
        <title>Comparative genomics of Staphylococcus equorum isolates.</title>
        <authorList>
            <person name="Luelf R.H."/>
        </authorList>
    </citation>
    <scope>NUCLEOTIDE SEQUENCE</scope>
    <source>
        <strain evidence="7">TMW 2.2343</strain>
    </source>
</reference>
<feature type="transmembrane region" description="Helical" evidence="6">
    <location>
        <begin position="122"/>
        <end position="141"/>
    </location>
</feature>
<dbReference type="AlphaFoldDB" id="A0A9X4L6N6"/>
<feature type="transmembrane region" description="Helical" evidence="6">
    <location>
        <begin position="80"/>
        <end position="101"/>
    </location>
</feature>
<protein>
    <submittedName>
        <fullName evidence="7">Cytochrome c oxidase assembly protein</fullName>
    </submittedName>
</protein>
<dbReference type="GO" id="GO:0005886">
    <property type="term" value="C:plasma membrane"/>
    <property type="evidence" value="ECO:0007669"/>
    <property type="project" value="UniProtKB-SubCell"/>
</dbReference>
<feature type="transmembrane region" description="Helical" evidence="6">
    <location>
        <begin position="46"/>
        <end position="68"/>
    </location>
</feature>
<keyword evidence="2" id="KW-1003">Cell membrane</keyword>
<keyword evidence="3 6" id="KW-0812">Transmembrane</keyword>